<feature type="region of interest" description="Disordered" evidence="1">
    <location>
        <begin position="1007"/>
        <end position="1030"/>
    </location>
</feature>
<feature type="compositionally biased region" description="Polar residues" evidence="1">
    <location>
        <begin position="975"/>
        <end position="987"/>
    </location>
</feature>
<comment type="caution">
    <text evidence="2">The sequence shown here is derived from an EMBL/GenBank/DDBJ whole genome shotgun (WGS) entry which is preliminary data.</text>
</comment>
<name>A0ABR2YXY3_9CHLO</name>
<evidence type="ECO:0008006" key="4">
    <source>
        <dbReference type="Google" id="ProtNLM"/>
    </source>
</evidence>
<protein>
    <recommendedName>
        <fullName evidence="4">Sfi1 spindle body domain-containing protein</fullName>
    </recommendedName>
</protein>
<evidence type="ECO:0000256" key="1">
    <source>
        <dbReference type="SAM" id="MobiDB-lite"/>
    </source>
</evidence>
<proteinExistence type="predicted"/>
<sequence length="1125" mass="126245">MRSTAGAQYNSPSDPLLKAGLEAGDVIILLHEGKPLVPQAVEEDGSNSHFVVKLGNPANTEAAHLEVINQDGWLGFRSAAAKGRLLQARRKGSSRLAFFSSNFGIWEQWKVVDGDISQPWSRQSLSFTSRNLPQFILTADVQRISVQAVNILVPRTMPAADGDLSEPAELQKISNLLVTEWSQFVAREKKVRKQIETKVSKLVEEREELRLWSRNQVQAVRHAMHNDMTQLATIARQQSAQAAEAETRLTKSIRWGVRVLQRFEDANSLRTVFSSWRRMARHQRHCAANVVRQHARSNERRCRTVLVVWAENLELNRAMRARLCGAVHRLALLRLGAAFGSWASLAEAQRLRRLHLDSLLQRATAKGQALRAMSNAMSAWRDAAQESRERAAIAGEMFARRRQGDMAAVLHGWAGAAAEGRRLRGLLTKALHRAVERRCSATLQGWQEVALQSRRRRWALTKALDRMACKRIQAAFQAWRCHAELTSHCTLLGQQRRARSARAALRSSFSAWQGLADTHMHQVATCHKRRQERVKQRQRRITAELLELAWQHWLVRVEEKRRLGRLLARCVARRSRALLCVSLSGWRLVMDDRRALRERLVAMGNRADADLLHRTFAGWLDAYAAQQQQQDAICRSITLLAQRHLAAAFLGWRERASQASAQRHQLQRLVQRLSTLRAGAAFLAWQQAVQEGQALRSLLKEAVGRIAASRAAAAKAILMDWQEIVAVKKGMRAQTAHSQRRLTSLRTAQVFGAWSRHARDRSAALQQGYAVSQRLDEDNLLKCFQAWLEAVERRKAGRVRLDAFAASLTLSKNGARPSPHASITTESAAVLLSSFASWQEQGQEHRRHRVVLERCLDKVVARLQWNALQAWREATTAARVRAVTLARHRARCALTCQRTAFAKWRAVYEEQRDIYARLKACITRQRISFRLFKQWYWESFDKDVQNTLRHLYSTTEDAMNSPLPPSPSAYSPLSGQPTWPALNTPSNLQPRLSGSLDAASLANPLSSLRRSIERRNSEREQRRGSPRPGGLIRLALAHLPAAGSPEALLLQMAANPRRSLQSALALAASLGSGILGADPLSPFPGAAPDQGHFVFSPAAGVPGALESTTFFNPSFSGFEDETSNT</sequence>
<dbReference type="Proteomes" id="UP001491310">
    <property type="component" value="Unassembled WGS sequence"/>
</dbReference>
<evidence type="ECO:0000313" key="3">
    <source>
        <dbReference type="Proteomes" id="UP001491310"/>
    </source>
</evidence>
<keyword evidence="3" id="KW-1185">Reference proteome</keyword>
<gene>
    <name evidence="2" type="ORF">WJX75_005203</name>
</gene>
<feature type="compositionally biased region" description="Basic and acidic residues" evidence="1">
    <location>
        <begin position="1010"/>
        <end position="1023"/>
    </location>
</feature>
<feature type="region of interest" description="Disordered" evidence="1">
    <location>
        <begin position="957"/>
        <end position="987"/>
    </location>
</feature>
<dbReference type="EMBL" id="JALJOT010000003">
    <property type="protein sequence ID" value="KAK9916638.1"/>
    <property type="molecule type" value="Genomic_DNA"/>
</dbReference>
<organism evidence="2 3">
    <name type="scientific">Coccomyxa subellipsoidea</name>
    <dbReference type="NCBI Taxonomy" id="248742"/>
    <lineage>
        <taxon>Eukaryota</taxon>
        <taxon>Viridiplantae</taxon>
        <taxon>Chlorophyta</taxon>
        <taxon>core chlorophytes</taxon>
        <taxon>Trebouxiophyceae</taxon>
        <taxon>Trebouxiophyceae incertae sedis</taxon>
        <taxon>Coccomyxaceae</taxon>
        <taxon>Coccomyxa</taxon>
    </lineage>
</organism>
<reference evidence="2 3" key="1">
    <citation type="journal article" date="2024" name="Nat. Commun.">
        <title>Phylogenomics reveals the evolutionary origins of lichenization in chlorophyte algae.</title>
        <authorList>
            <person name="Puginier C."/>
            <person name="Libourel C."/>
            <person name="Otte J."/>
            <person name="Skaloud P."/>
            <person name="Haon M."/>
            <person name="Grisel S."/>
            <person name="Petersen M."/>
            <person name="Berrin J.G."/>
            <person name="Delaux P.M."/>
            <person name="Dal Grande F."/>
            <person name="Keller J."/>
        </authorList>
    </citation>
    <scope>NUCLEOTIDE SEQUENCE [LARGE SCALE GENOMIC DNA]</scope>
    <source>
        <strain evidence="2 3">SAG 216-7</strain>
    </source>
</reference>
<accession>A0ABR2YXY3</accession>
<evidence type="ECO:0000313" key="2">
    <source>
        <dbReference type="EMBL" id="KAK9916638.1"/>
    </source>
</evidence>